<reference evidence="1 2" key="1">
    <citation type="submission" date="2011-11" db="EMBL/GenBank/DDBJ databases">
        <title>Whole genome shotgun sequence of Gordonia araii NBRC 100433.</title>
        <authorList>
            <person name="Yoshida Y."/>
            <person name="Hosoyama A."/>
            <person name="Tsuchikane K."/>
            <person name="Katsumata H."/>
            <person name="Yamazaki S."/>
            <person name="Fujita N."/>
        </authorList>
    </citation>
    <scope>NUCLEOTIDE SEQUENCE [LARGE SCALE GENOMIC DNA]</scope>
    <source>
        <strain evidence="1 2">NBRC 100433</strain>
    </source>
</reference>
<gene>
    <name evidence="1" type="ORF">GOARA_053_00350</name>
</gene>
<dbReference type="AlphaFoldDB" id="G7H2Y4"/>
<organism evidence="1 2">
    <name type="scientific">Gordonia araii NBRC 100433</name>
    <dbReference type="NCBI Taxonomy" id="1073574"/>
    <lineage>
        <taxon>Bacteria</taxon>
        <taxon>Bacillati</taxon>
        <taxon>Actinomycetota</taxon>
        <taxon>Actinomycetes</taxon>
        <taxon>Mycobacteriales</taxon>
        <taxon>Gordoniaceae</taxon>
        <taxon>Gordonia</taxon>
    </lineage>
</organism>
<dbReference type="STRING" id="1073574.GOARA_053_00350"/>
<protein>
    <submittedName>
        <fullName evidence="1">Putative TetR family transcriptional regulator</fullName>
    </submittedName>
</protein>
<dbReference type="InterPro" id="IPR036271">
    <property type="entry name" value="Tet_transcr_reg_TetR-rel_C_sf"/>
</dbReference>
<proteinExistence type="predicted"/>
<name>G7H2Y4_9ACTN</name>
<sequence>MGDLLDALLEALSRTDDPREGVRAVCGAYLGWVGAHRSRAHFILASPQSVLAERAVEIAEAKRPKIEAMGEWVRPHIEAGRLLPLPPMLLEMLLIGPLAETSRRWLAGVPGISLDEAAEILPERIWQALRA</sequence>
<keyword evidence="2" id="KW-1185">Reference proteome</keyword>
<dbReference type="RefSeq" id="WP_007322284.1">
    <property type="nucleotide sequence ID" value="NZ_BAEE01000053.1"/>
</dbReference>
<dbReference type="Proteomes" id="UP000035088">
    <property type="component" value="Unassembled WGS sequence"/>
</dbReference>
<evidence type="ECO:0000313" key="2">
    <source>
        <dbReference type="Proteomes" id="UP000035088"/>
    </source>
</evidence>
<dbReference type="SUPFAM" id="SSF48498">
    <property type="entry name" value="Tetracyclin repressor-like, C-terminal domain"/>
    <property type="match status" value="1"/>
</dbReference>
<evidence type="ECO:0000313" key="1">
    <source>
        <dbReference type="EMBL" id="GAB10209.1"/>
    </source>
</evidence>
<dbReference type="EMBL" id="BAEE01000053">
    <property type="protein sequence ID" value="GAB10209.1"/>
    <property type="molecule type" value="Genomic_DNA"/>
</dbReference>
<comment type="caution">
    <text evidence="1">The sequence shown here is derived from an EMBL/GenBank/DDBJ whole genome shotgun (WGS) entry which is preliminary data.</text>
</comment>
<dbReference type="Gene3D" id="1.10.357.10">
    <property type="entry name" value="Tetracycline Repressor, domain 2"/>
    <property type="match status" value="1"/>
</dbReference>
<accession>G7H2Y4</accession>